<keyword evidence="2" id="KW-0597">Phosphoprotein</keyword>
<feature type="domain" description="Carrier" evidence="4">
    <location>
        <begin position="6"/>
        <end position="84"/>
    </location>
</feature>
<sequence length="109" mass="11490">MLREDRITLADLVAVLRECAGEDESVDLGGDIGDQPFTDLGYDSIALLETSARMADRFGLVLDDDVLGELVSPADLLRYLNGAPPRRAAMAEPGADMTPAANAARAGEA</sequence>
<dbReference type="InterPro" id="IPR006162">
    <property type="entry name" value="Ppantetheine_attach_site"/>
</dbReference>
<dbReference type="SUPFAM" id="SSF47336">
    <property type="entry name" value="ACP-like"/>
    <property type="match status" value="1"/>
</dbReference>
<keyword evidence="1" id="KW-0596">Phosphopantetheine</keyword>
<comment type="caution">
    <text evidence="5">The sequence shown here is derived from an EMBL/GenBank/DDBJ whole genome shotgun (WGS) entry which is preliminary data.</text>
</comment>
<dbReference type="Proteomes" id="UP000294513">
    <property type="component" value="Unassembled WGS sequence"/>
</dbReference>
<evidence type="ECO:0000256" key="1">
    <source>
        <dbReference type="ARBA" id="ARBA00022450"/>
    </source>
</evidence>
<accession>A0A4R5BZM8</accession>
<keyword evidence="6" id="KW-1185">Reference proteome</keyword>
<protein>
    <submittedName>
        <fullName evidence="5">Acyl carrier protein</fullName>
    </submittedName>
</protein>
<dbReference type="PROSITE" id="PS50075">
    <property type="entry name" value="CARRIER"/>
    <property type="match status" value="1"/>
</dbReference>
<evidence type="ECO:0000256" key="3">
    <source>
        <dbReference type="SAM" id="MobiDB-lite"/>
    </source>
</evidence>
<dbReference type="OrthoDB" id="3537906at2"/>
<dbReference type="EMBL" id="SMKU01000055">
    <property type="protein sequence ID" value="TDD89852.1"/>
    <property type="molecule type" value="Genomic_DNA"/>
</dbReference>
<feature type="region of interest" description="Disordered" evidence="3">
    <location>
        <begin position="88"/>
        <end position="109"/>
    </location>
</feature>
<dbReference type="InterPro" id="IPR036736">
    <property type="entry name" value="ACP-like_sf"/>
</dbReference>
<name>A0A4R5BZM8_9ACTN</name>
<gene>
    <name evidence="5" type="ORF">E1298_13750</name>
</gene>
<dbReference type="Gene3D" id="1.10.1200.10">
    <property type="entry name" value="ACP-like"/>
    <property type="match status" value="1"/>
</dbReference>
<proteinExistence type="predicted"/>
<evidence type="ECO:0000313" key="5">
    <source>
        <dbReference type="EMBL" id="TDD89852.1"/>
    </source>
</evidence>
<evidence type="ECO:0000256" key="2">
    <source>
        <dbReference type="ARBA" id="ARBA00022553"/>
    </source>
</evidence>
<dbReference type="Pfam" id="PF00550">
    <property type="entry name" value="PP-binding"/>
    <property type="match status" value="1"/>
</dbReference>
<dbReference type="InterPro" id="IPR009081">
    <property type="entry name" value="PP-bd_ACP"/>
</dbReference>
<dbReference type="AlphaFoldDB" id="A0A4R5BZM8"/>
<dbReference type="PROSITE" id="PS00012">
    <property type="entry name" value="PHOSPHOPANTETHEINE"/>
    <property type="match status" value="1"/>
</dbReference>
<evidence type="ECO:0000313" key="6">
    <source>
        <dbReference type="Proteomes" id="UP000294513"/>
    </source>
</evidence>
<evidence type="ECO:0000259" key="4">
    <source>
        <dbReference type="PROSITE" id="PS50075"/>
    </source>
</evidence>
<organism evidence="5 6">
    <name type="scientific">Actinomadura rubrisoli</name>
    <dbReference type="NCBI Taxonomy" id="2530368"/>
    <lineage>
        <taxon>Bacteria</taxon>
        <taxon>Bacillati</taxon>
        <taxon>Actinomycetota</taxon>
        <taxon>Actinomycetes</taxon>
        <taxon>Streptosporangiales</taxon>
        <taxon>Thermomonosporaceae</taxon>
        <taxon>Actinomadura</taxon>
    </lineage>
</organism>
<reference evidence="5 6" key="1">
    <citation type="submission" date="2019-03" db="EMBL/GenBank/DDBJ databases">
        <title>Draft genome sequences of novel Actinobacteria.</title>
        <authorList>
            <person name="Sahin N."/>
            <person name="Ay H."/>
            <person name="Saygin H."/>
        </authorList>
    </citation>
    <scope>NUCLEOTIDE SEQUENCE [LARGE SCALE GENOMIC DNA]</scope>
    <source>
        <strain evidence="5 6">H3C3</strain>
    </source>
</reference>
<dbReference type="RefSeq" id="WP_131893032.1">
    <property type="nucleotide sequence ID" value="NZ_SMKU01000055.1"/>
</dbReference>